<evidence type="ECO:0000313" key="6">
    <source>
        <dbReference type="EMBL" id="QHJ12196.1"/>
    </source>
</evidence>
<evidence type="ECO:0000256" key="3">
    <source>
        <dbReference type="ARBA" id="ARBA00022989"/>
    </source>
</evidence>
<keyword evidence="3" id="KW-1133">Transmembrane helix</keyword>
<keyword evidence="7" id="KW-1185">Reference proteome</keyword>
<dbReference type="GO" id="GO:0005886">
    <property type="term" value="C:plasma membrane"/>
    <property type="evidence" value="ECO:0007669"/>
    <property type="project" value="InterPro"/>
</dbReference>
<dbReference type="InterPro" id="IPR007452">
    <property type="entry name" value="TamB_C"/>
</dbReference>
<dbReference type="GO" id="GO:0097347">
    <property type="term" value="C:TAM protein secretion complex"/>
    <property type="evidence" value="ECO:0007669"/>
    <property type="project" value="TreeGrafter"/>
</dbReference>
<accession>A0A857JKX8</accession>
<proteinExistence type="predicted"/>
<sequence length="1262" mass="136307">MALSLFHGACTMKILKYCAIFIGCLFVLLALTASPWGTRGVLLLADSSLDELDIDYGSGSLLSQLALNRVAYVTPDLSLKVSKLVVDVNWSCVATMQACLTALSAQNLGVQVSPSEEQSPPSSEPLERITLPIPVSVDALNIRNIRVDVANTLEVKITSVSSQLSMFRTLNIEHLTLSGTRIVLPDVPTEATSKDSSALDIQAIANWQYTPIKLPPIVFPIVMRANDLAVDDFLISQGKEPLFDIRALRATIDITPKLLTVKKLQVSSSLGEAELTASVNNQWRHQLNMQLKSAQDSTYPVDAQLNLKGNLQRSELNFTTSGVLELAANASVDLQSAQLPLSLDVNWQPVDWPPEQANIQLQKGHLSLSGNVNQYQLTLDTGLKGQSIPHTLVTMRAEGNNRQANIQHITLDTLGGRVQATANVTIDTLLKWQSHIEFNNIQPEQFWPELEANVRGNVDLDGQYDGQIVRAHMQELSASGDWLDYQLSASGEAKFHSQEGIEVPELLVKTGDNQVSMTGTLEAFDDVQAQLSLDAQDLSQLYPSFAGKAQLNAQIDGTLTAPEINFDGSADKLTLPDVRISQLATKGEVIWDENKQAKVELQLSNAMISQQNIANLNVALNGDAQEHQISLSLNSDVANVVTKLHGSLAQSQWDGVLDVATIALDAGQFSLEQQEPSIHANWAKNDYRLSPFCLSDNEASVCIKQAEYLANTAQFDIAINELPLSPVLSANLPQLQGVDTDAKLNLLAKGQWNTKELPVVEADISLTPSVWTVEGATTPLELDALNVNVNTITQKNTSSQRITSKLILESKQLGAIRSDVSLQVNGDEKPISGQLTLDTITLGAAAQFVPQLTELAGIVDGTVDISGSLTTPLINGELKLHDGAVAGSMLPSRVNQVEQRINFTGQAATLTGSFQLGNGKGQVDGEFDWQDTPSAVVNVKGSEMEIDYQNMVRAKLSPDVNVEFGAAGLSVKGEVTLPYARIRVRELPPSAISPSSDVVLVNDQQAVVEDEMPLKLSLQVNIDPKKNNDVKVDAFGLTSDLQGALLLTQDGEVLNANGELNLVNGRYKAYGQDLVIREGEIQFSGPIDSPYLVVEAVRDPDKTADDVIAGLRIQGSASQPQVSVFSDPSMDQPEALSYLLRGTAINSEDETSSDAALASALIGFGLGKSENKVTNIGRKIGVEDLALNTSGAGDETKLSVSGYIAPGVQIRYGVGVFDSVSEVALRYQLIPKLYLEAVSSLNSELNLYYQFSLDDEEDTKPE</sequence>
<comment type="subcellular location">
    <subcellularLocation>
        <location evidence="1">Membrane</location>
        <topology evidence="1">Single-pass membrane protein</topology>
    </subcellularLocation>
</comment>
<gene>
    <name evidence="6" type="ORF">FX988_02447</name>
</gene>
<dbReference type="Proteomes" id="UP000464524">
    <property type="component" value="Chromosome"/>
</dbReference>
<evidence type="ECO:0000256" key="1">
    <source>
        <dbReference type="ARBA" id="ARBA00004167"/>
    </source>
</evidence>
<feature type="domain" description="Translocation and assembly module TamB C-terminal" evidence="5">
    <location>
        <begin position="916"/>
        <end position="1251"/>
    </location>
</feature>
<dbReference type="Pfam" id="PF04357">
    <property type="entry name" value="TamB"/>
    <property type="match status" value="1"/>
</dbReference>
<evidence type="ECO:0000256" key="4">
    <source>
        <dbReference type="ARBA" id="ARBA00023136"/>
    </source>
</evidence>
<dbReference type="KEGG" id="pmes:FX988_02447"/>
<dbReference type="PANTHER" id="PTHR36985">
    <property type="entry name" value="TRANSLOCATION AND ASSEMBLY MODULE SUBUNIT TAMB"/>
    <property type="match status" value="1"/>
</dbReference>
<dbReference type="AlphaFoldDB" id="A0A857JKX8"/>
<dbReference type="EMBL" id="CP047656">
    <property type="protein sequence ID" value="QHJ12196.1"/>
    <property type="molecule type" value="Genomic_DNA"/>
</dbReference>
<organism evidence="6 7">
    <name type="scientific">Paraglaciecola mesophila</name>
    <dbReference type="NCBI Taxonomy" id="197222"/>
    <lineage>
        <taxon>Bacteria</taxon>
        <taxon>Pseudomonadati</taxon>
        <taxon>Pseudomonadota</taxon>
        <taxon>Gammaproteobacteria</taxon>
        <taxon>Alteromonadales</taxon>
        <taxon>Alteromonadaceae</taxon>
        <taxon>Paraglaciecola</taxon>
    </lineage>
</organism>
<keyword evidence="2" id="KW-0812">Transmembrane</keyword>
<dbReference type="PANTHER" id="PTHR36985:SF1">
    <property type="entry name" value="TRANSLOCATION AND ASSEMBLY MODULE SUBUNIT TAMB"/>
    <property type="match status" value="1"/>
</dbReference>
<evidence type="ECO:0000313" key="7">
    <source>
        <dbReference type="Proteomes" id="UP000464524"/>
    </source>
</evidence>
<reference evidence="6 7" key="1">
    <citation type="submission" date="2019-12" db="EMBL/GenBank/DDBJ databases">
        <title>Genome sequencing and assembly of endphytes of Porphyra tenera.</title>
        <authorList>
            <person name="Park J.M."/>
            <person name="Shin R."/>
            <person name="Jo S.H."/>
        </authorList>
    </citation>
    <scope>NUCLEOTIDE SEQUENCE [LARGE SCALE GENOMIC DNA]</scope>
    <source>
        <strain evidence="6 7">GPM4</strain>
    </source>
</reference>
<dbReference type="GO" id="GO:0009306">
    <property type="term" value="P:protein secretion"/>
    <property type="evidence" value="ECO:0007669"/>
    <property type="project" value="InterPro"/>
</dbReference>
<keyword evidence="4" id="KW-0472">Membrane</keyword>
<protein>
    <submittedName>
        <fullName evidence="6">Translocation and assembly module subunit TamB</fullName>
    </submittedName>
</protein>
<evidence type="ECO:0000256" key="2">
    <source>
        <dbReference type="ARBA" id="ARBA00022692"/>
    </source>
</evidence>
<name>A0A857JKX8_9ALTE</name>
<evidence type="ECO:0000259" key="5">
    <source>
        <dbReference type="Pfam" id="PF04357"/>
    </source>
</evidence>